<evidence type="ECO:0000256" key="5">
    <source>
        <dbReference type="ARBA" id="ARBA00023124"/>
    </source>
</evidence>
<dbReference type="KEGG" id="aca:ACP_3200"/>
<sequence length="212" mass="24395">MCGRYRRRSDKQRIAEAFEVGMGLEDLCLEPEEDISPGSLQPVVFRNDDGERQLELMRWGFKLPDRLLFNARSEGIDSSKFWSESFLERRCIVPADAVFESGPADKGKKKPKYEIAIPGQEPLGMAGVWKLWKNPKTEQWERTFAILTGEPNEIVAPIHDRMTTFLEPRDYAEYLAITERPPLHLLRILPAQKTRAKLVTPAPKVPEQTRLF</sequence>
<proteinExistence type="inferred from homology"/>
<evidence type="ECO:0000313" key="9">
    <source>
        <dbReference type="EMBL" id="ACO31307.1"/>
    </source>
</evidence>
<evidence type="ECO:0000256" key="2">
    <source>
        <dbReference type="ARBA" id="ARBA00022670"/>
    </source>
</evidence>
<dbReference type="SUPFAM" id="SSF143081">
    <property type="entry name" value="BB1717-like"/>
    <property type="match status" value="1"/>
</dbReference>
<dbReference type="RefSeq" id="WP_015898242.1">
    <property type="nucleotide sequence ID" value="NC_012483.1"/>
</dbReference>
<dbReference type="GO" id="GO:0003697">
    <property type="term" value="F:single-stranded DNA binding"/>
    <property type="evidence" value="ECO:0007669"/>
    <property type="project" value="InterPro"/>
</dbReference>
<gene>
    <name evidence="9" type="ordered locus">ACP_3200</name>
</gene>
<dbReference type="AlphaFoldDB" id="C1F5M0"/>
<reference evidence="9 10" key="1">
    <citation type="journal article" date="2009" name="Appl. Environ. Microbiol.">
        <title>Three genomes from the phylum Acidobacteria provide insight into the lifestyles of these microorganisms in soils.</title>
        <authorList>
            <person name="Ward N.L."/>
            <person name="Challacombe J.F."/>
            <person name="Janssen P.H."/>
            <person name="Henrissat B."/>
            <person name="Coutinho P.M."/>
            <person name="Wu M."/>
            <person name="Xie G."/>
            <person name="Haft D.H."/>
            <person name="Sait M."/>
            <person name="Badger J."/>
            <person name="Barabote R.D."/>
            <person name="Bradley B."/>
            <person name="Brettin T.S."/>
            <person name="Brinkac L.M."/>
            <person name="Bruce D."/>
            <person name="Creasy T."/>
            <person name="Daugherty S.C."/>
            <person name="Davidsen T.M."/>
            <person name="DeBoy R.T."/>
            <person name="Detter J.C."/>
            <person name="Dodson R.J."/>
            <person name="Durkin A.S."/>
            <person name="Ganapathy A."/>
            <person name="Gwinn-Giglio M."/>
            <person name="Han C.S."/>
            <person name="Khouri H."/>
            <person name="Kiss H."/>
            <person name="Kothari S.P."/>
            <person name="Madupu R."/>
            <person name="Nelson K.E."/>
            <person name="Nelson W.C."/>
            <person name="Paulsen I."/>
            <person name="Penn K."/>
            <person name="Ren Q."/>
            <person name="Rosovitz M.J."/>
            <person name="Selengut J.D."/>
            <person name="Shrivastava S."/>
            <person name="Sullivan S.A."/>
            <person name="Tapia R."/>
            <person name="Thompson L.S."/>
            <person name="Watkins K.L."/>
            <person name="Yang Q."/>
            <person name="Yu C."/>
            <person name="Zafar N."/>
            <person name="Zhou L."/>
            <person name="Kuske C.R."/>
        </authorList>
    </citation>
    <scope>NUCLEOTIDE SEQUENCE [LARGE SCALE GENOMIC DNA]</scope>
    <source>
        <strain evidence="10">ATCC 51196 / DSM 11244 / BCRC 80197 / JCM 7670 / NBRC 15755 / NCIMB 13165 / 161</strain>
    </source>
</reference>
<keyword evidence="4 8" id="KW-0378">Hydrolase</keyword>
<dbReference type="OrthoDB" id="9782620at2"/>
<dbReference type="GO" id="GO:0106300">
    <property type="term" value="P:protein-DNA covalent cross-linking repair"/>
    <property type="evidence" value="ECO:0007669"/>
    <property type="project" value="InterPro"/>
</dbReference>
<dbReference type="InterPro" id="IPR036590">
    <property type="entry name" value="SRAP-like"/>
</dbReference>
<keyword evidence="7" id="KW-0456">Lyase</keyword>
<evidence type="ECO:0000256" key="4">
    <source>
        <dbReference type="ARBA" id="ARBA00022801"/>
    </source>
</evidence>
<organism evidence="9 10">
    <name type="scientific">Acidobacterium capsulatum (strain ATCC 51196 / DSM 11244 / BCRC 80197 / JCM 7670 / NBRC 15755 / NCIMB 13165 / 161)</name>
    <dbReference type="NCBI Taxonomy" id="240015"/>
    <lineage>
        <taxon>Bacteria</taxon>
        <taxon>Pseudomonadati</taxon>
        <taxon>Acidobacteriota</taxon>
        <taxon>Terriglobia</taxon>
        <taxon>Terriglobales</taxon>
        <taxon>Acidobacteriaceae</taxon>
        <taxon>Acidobacterium</taxon>
    </lineage>
</organism>
<dbReference type="eggNOG" id="COG2135">
    <property type="taxonomic scope" value="Bacteria"/>
</dbReference>
<evidence type="ECO:0000256" key="7">
    <source>
        <dbReference type="ARBA" id="ARBA00023239"/>
    </source>
</evidence>
<keyword evidence="6" id="KW-0238">DNA-binding</keyword>
<comment type="similarity">
    <text evidence="1 8">Belongs to the SOS response-associated peptidase family.</text>
</comment>
<evidence type="ECO:0000256" key="3">
    <source>
        <dbReference type="ARBA" id="ARBA00022763"/>
    </source>
</evidence>
<dbReference type="InterPro" id="IPR003738">
    <property type="entry name" value="SRAP"/>
</dbReference>
<evidence type="ECO:0000256" key="8">
    <source>
        <dbReference type="RuleBase" id="RU364100"/>
    </source>
</evidence>
<dbReference type="GO" id="GO:0008233">
    <property type="term" value="F:peptidase activity"/>
    <property type="evidence" value="ECO:0007669"/>
    <property type="project" value="UniProtKB-KW"/>
</dbReference>
<protein>
    <recommendedName>
        <fullName evidence="8">Abasic site processing protein</fullName>
        <ecNumber evidence="8">3.4.-.-</ecNumber>
    </recommendedName>
</protein>
<name>C1F5M0_ACIC5</name>
<dbReference type="EC" id="3.4.-.-" evidence="8"/>
<dbReference type="FunCoup" id="C1F5M0">
    <property type="interactions" value="255"/>
</dbReference>
<dbReference type="EMBL" id="CP001472">
    <property type="protein sequence ID" value="ACO31307.1"/>
    <property type="molecule type" value="Genomic_DNA"/>
</dbReference>
<dbReference type="PANTHER" id="PTHR13604:SF0">
    <property type="entry name" value="ABASIC SITE PROCESSING PROTEIN HMCES"/>
    <property type="match status" value="1"/>
</dbReference>
<keyword evidence="10" id="KW-1185">Reference proteome</keyword>
<dbReference type="GO" id="GO:0006508">
    <property type="term" value="P:proteolysis"/>
    <property type="evidence" value="ECO:0007669"/>
    <property type="project" value="UniProtKB-KW"/>
</dbReference>
<keyword evidence="3" id="KW-0227">DNA damage</keyword>
<evidence type="ECO:0000256" key="6">
    <source>
        <dbReference type="ARBA" id="ARBA00023125"/>
    </source>
</evidence>
<dbReference type="HOGENOM" id="CLU_035990_6_4_0"/>
<dbReference type="Proteomes" id="UP000002207">
    <property type="component" value="Chromosome"/>
</dbReference>
<keyword evidence="5" id="KW-0190">Covalent protein-DNA linkage</keyword>
<dbReference type="InParanoid" id="C1F5M0"/>
<evidence type="ECO:0000313" key="10">
    <source>
        <dbReference type="Proteomes" id="UP000002207"/>
    </source>
</evidence>
<accession>C1F5M0</accession>
<dbReference type="GO" id="GO:0016829">
    <property type="term" value="F:lyase activity"/>
    <property type="evidence" value="ECO:0007669"/>
    <property type="project" value="UniProtKB-KW"/>
</dbReference>
<evidence type="ECO:0000256" key="1">
    <source>
        <dbReference type="ARBA" id="ARBA00008136"/>
    </source>
</evidence>
<dbReference type="Pfam" id="PF02586">
    <property type="entry name" value="SRAP"/>
    <property type="match status" value="1"/>
</dbReference>
<dbReference type="Gene3D" id="3.90.1680.10">
    <property type="entry name" value="SOS response associated peptidase-like"/>
    <property type="match status" value="1"/>
</dbReference>
<dbReference type="PANTHER" id="PTHR13604">
    <property type="entry name" value="DC12-RELATED"/>
    <property type="match status" value="1"/>
</dbReference>
<dbReference type="STRING" id="240015.ACP_3200"/>
<keyword evidence="2 8" id="KW-0645">Protease</keyword>